<dbReference type="EMBL" id="MBTG01000048">
    <property type="protein sequence ID" value="OPH48118.1"/>
    <property type="molecule type" value="Genomic_DNA"/>
</dbReference>
<feature type="transmembrane region" description="Helical" evidence="6">
    <location>
        <begin position="267"/>
        <end position="293"/>
    </location>
</feature>
<accession>A0A1V4HAF3</accession>
<evidence type="ECO:0000256" key="5">
    <source>
        <dbReference type="ARBA" id="ARBA00023136"/>
    </source>
</evidence>
<protein>
    <submittedName>
        <fullName evidence="8">MFS transporter</fullName>
    </submittedName>
</protein>
<feature type="transmembrane region" description="Helical" evidence="6">
    <location>
        <begin position="470"/>
        <end position="490"/>
    </location>
</feature>
<feature type="transmembrane region" description="Helical" evidence="6">
    <location>
        <begin position="232"/>
        <end position="255"/>
    </location>
</feature>
<evidence type="ECO:0000256" key="1">
    <source>
        <dbReference type="ARBA" id="ARBA00004651"/>
    </source>
</evidence>
<feature type="transmembrane region" description="Helical" evidence="6">
    <location>
        <begin position="335"/>
        <end position="357"/>
    </location>
</feature>
<feature type="transmembrane region" description="Helical" evidence="6">
    <location>
        <begin position="113"/>
        <end position="135"/>
    </location>
</feature>
<dbReference type="GO" id="GO:0005886">
    <property type="term" value="C:plasma membrane"/>
    <property type="evidence" value="ECO:0007669"/>
    <property type="project" value="UniProtKB-SubCell"/>
</dbReference>
<keyword evidence="5 6" id="KW-0472">Membrane</keyword>
<dbReference type="PANTHER" id="PTHR42718:SF9">
    <property type="entry name" value="MAJOR FACILITATOR SUPERFAMILY MULTIDRUG TRANSPORTER MFSC"/>
    <property type="match status" value="1"/>
</dbReference>
<sequence>MSTTSPLSPGEVKPSRQPGLVLTCVCLCTILVVGLVAAINLAVPKLAASGLHPSSSELLWIVDAYVIVFACLVIPGGAVGDRFGRKGVLIAGLVTFATGAAISAASANVTSLLLGRAITGVGAALVLPNCVGVLVHATAPERRGRSLAIWGAMTGMGGLIGNVAGAALLTAGSWRALFWAIVPAALLCALWTALAVQRSSRSPRSLDPAGTILLVAATLALLIGIIEGPERGWSSIVVIAAFAASIVLGAIWVVVELRVRHPLLDPRLFRIPLLSTVSLGMLVMFFGSFGLFYLNASLLQYGRGYSVLQAGLAIVPMTVPMLLGAQFVPGLVRRIGIPATLSAAFLAIGIGLSGLTTATHQPYLVYAAWLVLIGIGFALALPCLTAELTAALPAEQAGVAGGLQSATRELGSALGVAVVGTVLTESFTRHLPASLQHNGPIPRTVAEAVAAAPSQQAAIIDSFTTGAESALQVASVVTLIAGVLVVAAAFQASRRRNKQSSTTVGSEAPNR</sequence>
<feature type="transmembrane region" description="Helical" evidence="6">
    <location>
        <begin position="363"/>
        <end position="389"/>
    </location>
</feature>
<evidence type="ECO:0000256" key="3">
    <source>
        <dbReference type="ARBA" id="ARBA00022692"/>
    </source>
</evidence>
<evidence type="ECO:0000313" key="9">
    <source>
        <dbReference type="Proteomes" id="UP000190626"/>
    </source>
</evidence>
<gene>
    <name evidence="8" type="ORF">BC351_38740</name>
</gene>
<dbReference type="OrthoDB" id="102502at2"/>
<proteinExistence type="predicted"/>
<feature type="transmembrane region" description="Helical" evidence="6">
    <location>
        <begin position="87"/>
        <end position="107"/>
    </location>
</feature>
<evidence type="ECO:0000313" key="8">
    <source>
        <dbReference type="EMBL" id="OPH48118.1"/>
    </source>
</evidence>
<name>A0A1V4HAF3_9BACL</name>
<feature type="domain" description="Major facilitator superfamily (MFS) profile" evidence="7">
    <location>
        <begin position="21"/>
        <end position="493"/>
    </location>
</feature>
<evidence type="ECO:0000256" key="4">
    <source>
        <dbReference type="ARBA" id="ARBA00022989"/>
    </source>
</evidence>
<evidence type="ECO:0000256" key="2">
    <source>
        <dbReference type="ARBA" id="ARBA00022448"/>
    </source>
</evidence>
<feature type="transmembrane region" description="Helical" evidence="6">
    <location>
        <begin position="58"/>
        <end position="80"/>
    </location>
</feature>
<dbReference type="PROSITE" id="PS50850">
    <property type="entry name" value="MFS"/>
    <property type="match status" value="1"/>
</dbReference>
<dbReference type="RefSeq" id="WP_079419518.1">
    <property type="nucleotide sequence ID" value="NZ_MBTG01000048.1"/>
</dbReference>
<organism evidence="8 9">
    <name type="scientific">Paenibacillus ferrarius</name>
    <dbReference type="NCBI Taxonomy" id="1469647"/>
    <lineage>
        <taxon>Bacteria</taxon>
        <taxon>Bacillati</taxon>
        <taxon>Bacillota</taxon>
        <taxon>Bacilli</taxon>
        <taxon>Bacillales</taxon>
        <taxon>Paenibacillaceae</taxon>
        <taxon>Paenibacillus</taxon>
    </lineage>
</organism>
<comment type="subcellular location">
    <subcellularLocation>
        <location evidence="1">Cell membrane</location>
        <topology evidence="1">Multi-pass membrane protein</topology>
    </subcellularLocation>
</comment>
<keyword evidence="4 6" id="KW-1133">Transmembrane helix</keyword>
<dbReference type="Gene3D" id="1.20.1250.20">
    <property type="entry name" value="MFS general substrate transporter like domains"/>
    <property type="match status" value="1"/>
</dbReference>
<dbReference type="AlphaFoldDB" id="A0A1V4HAF3"/>
<keyword evidence="9" id="KW-1185">Reference proteome</keyword>
<dbReference type="STRING" id="1469647.BC351_38740"/>
<evidence type="ECO:0000259" key="7">
    <source>
        <dbReference type="PROSITE" id="PS50850"/>
    </source>
</evidence>
<dbReference type="SUPFAM" id="SSF103473">
    <property type="entry name" value="MFS general substrate transporter"/>
    <property type="match status" value="1"/>
</dbReference>
<dbReference type="Proteomes" id="UP000190626">
    <property type="component" value="Unassembled WGS sequence"/>
</dbReference>
<dbReference type="InterPro" id="IPR020846">
    <property type="entry name" value="MFS_dom"/>
</dbReference>
<dbReference type="InterPro" id="IPR011701">
    <property type="entry name" value="MFS"/>
</dbReference>
<dbReference type="CDD" id="cd17321">
    <property type="entry name" value="MFS_MMR_MDR_like"/>
    <property type="match status" value="1"/>
</dbReference>
<feature type="transmembrane region" description="Helical" evidence="6">
    <location>
        <begin position="20"/>
        <end position="43"/>
    </location>
</feature>
<evidence type="ECO:0000256" key="6">
    <source>
        <dbReference type="SAM" id="Phobius"/>
    </source>
</evidence>
<keyword evidence="2" id="KW-0813">Transport</keyword>
<comment type="caution">
    <text evidence="8">The sequence shown here is derived from an EMBL/GenBank/DDBJ whole genome shotgun (WGS) entry which is preliminary data.</text>
</comment>
<dbReference type="Pfam" id="PF07690">
    <property type="entry name" value="MFS_1"/>
    <property type="match status" value="1"/>
</dbReference>
<feature type="transmembrane region" description="Helical" evidence="6">
    <location>
        <begin position="176"/>
        <end position="196"/>
    </location>
</feature>
<keyword evidence="3 6" id="KW-0812">Transmembrane</keyword>
<reference evidence="9" key="1">
    <citation type="submission" date="2016-07" db="EMBL/GenBank/DDBJ databases">
        <authorList>
            <person name="Florea S."/>
            <person name="Webb J.S."/>
            <person name="Jaromczyk J."/>
            <person name="Schardl C.L."/>
        </authorList>
    </citation>
    <scope>NUCLEOTIDE SEQUENCE [LARGE SCALE GENOMIC DNA]</scope>
    <source>
        <strain evidence="9">CY1</strain>
    </source>
</reference>
<dbReference type="GO" id="GO:0022857">
    <property type="term" value="F:transmembrane transporter activity"/>
    <property type="evidence" value="ECO:0007669"/>
    <property type="project" value="InterPro"/>
</dbReference>
<dbReference type="PANTHER" id="PTHR42718">
    <property type="entry name" value="MAJOR FACILITATOR SUPERFAMILY MULTIDRUG TRANSPORTER MFSC"/>
    <property type="match status" value="1"/>
</dbReference>
<dbReference type="Gene3D" id="1.20.1720.10">
    <property type="entry name" value="Multidrug resistance protein D"/>
    <property type="match status" value="1"/>
</dbReference>
<dbReference type="InterPro" id="IPR036259">
    <property type="entry name" value="MFS_trans_sf"/>
</dbReference>
<feature type="transmembrane region" description="Helical" evidence="6">
    <location>
        <begin position="147"/>
        <end position="170"/>
    </location>
</feature>
<feature type="transmembrane region" description="Helical" evidence="6">
    <location>
        <begin position="208"/>
        <end position="226"/>
    </location>
</feature>